<sequence length="509" mass="53814">MLVLAGCNQQPSQNQGSAPASSASAPASASSAQAQQQAYTPPTADQLYQLVAPIALFPDKLVAQVLAGSTYPDEVTAAQNLVAQNPNLKGDLLQAAVEPQSWDASVKGLTQFPSVLSQMAQNIQWTTALGQAYVNDPTDVLNAIQVMRQRARAQGNLQNSAQQAVTVQPAQAAQQSEQEAGYVANSDAPPVYSGPDVVPPPSQIIQIDPSQSGAVYVPSYDPQTVYGGEVPYYPSYQYEQPGYTTGEVVAVGAVAFGAAILVGSLMDHGNHGGGWHSWGMNWGGGYGGGGGGPHRPAVVYNNQTYVSRSTTVVNRYTTINNYNNRTANNVVNNRNQFNPNHAPAQPMNTPNFGHQGRPSAAAPHVLIPEQRVAQEARANTMHTPAPATQRPVSAPRPQETIRQPVPRPQSAVHAVPQAHPQPAFHATPQAQPRPAFHAAPQAHPQPAMHAAPQAHPAPRPAPAPQVHRPAPAPAPHAAPAQHAPQPHPAQQHPQNNGHQPPKKKDESHG</sequence>
<dbReference type="PANTHER" id="PTHR40269:SF1">
    <property type="entry name" value="OUTER MEMBRANE PROTEIN"/>
    <property type="match status" value="1"/>
</dbReference>
<gene>
    <name evidence="2" type="ORF">DWU98_20010</name>
</gene>
<dbReference type="InterPro" id="IPR021728">
    <property type="entry name" value="DUF3300"/>
</dbReference>
<dbReference type="PANTHER" id="PTHR40269">
    <property type="entry name" value="OUTER MEMBRANE PROTEIN-RELATED"/>
    <property type="match status" value="1"/>
</dbReference>
<dbReference type="Pfam" id="PF11737">
    <property type="entry name" value="DUF3300"/>
    <property type="match status" value="1"/>
</dbReference>
<name>A0A370WSR8_9GAMM</name>
<feature type="compositionally biased region" description="Low complexity" evidence="1">
    <location>
        <begin position="428"/>
        <end position="454"/>
    </location>
</feature>
<feature type="compositionally biased region" description="Low complexity" evidence="1">
    <location>
        <begin position="477"/>
        <end position="494"/>
    </location>
</feature>
<dbReference type="EMBL" id="QRBE01000018">
    <property type="protein sequence ID" value="RDS79046.1"/>
    <property type="molecule type" value="Genomic_DNA"/>
</dbReference>
<accession>A0A370WSR8</accession>
<organism evidence="2 3">
    <name type="scientific">Dyella monticola</name>
    <dbReference type="NCBI Taxonomy" id="1927958"/>
    <lineage>
        <taxon>Bacteria</taxon>
        <taxon>Pseudomonadati</taxon>
        <taxon>Pseudomonadota</taxon>
        <taxon>Gammaproteobacteria</taxon>
        <taxon>Lysobacterales</taxon>
        <taxon>Rhodanobacteraceae</taxon>
        <taxon>Dyella</taxon>
    </lineage>
</organism>
<evidence type="ECO:0000313" key="2">
    <source>
        <dbReference type="EMBL" id="RDS79046.1"/>
    </source>
</evidence>
<dbReference type="OrthoDB" id="197257at2"/>
<feature type="region of interest" description="Disordered" evidence="1">
    <location>
        <begin position="1"/>
        <end position="38"/>
    </location>
</feature>
<evidence type="ECO:0000313" key="3">
    <source>
        <dbReference type="Proteomes" id="UP000254258"/>
    </source>
</evidence>
<feature type="region of interest" description="Disordered" evidence="1">
    <location>
        <begin position="380"/>
        <end position="509"/>
    </location>
</feature>
<proteinExistence type="predicted"/>
<dbReference type="Proteomes" id="UP000254258">
    <property type="component" value="Unassembled WGS sequence"/>
</dbReference>
<feature type="compositionally biased region" description="Low complexity" evidence="1">
    <location>
        <begin position="9"/>
        <end position="38"/>
    </location>
</feature>
<evidence type="ECO:0000256" key="1">
    <source>
        <dbReference type="SAM" id="MobiDB-lite"/>
    </source>
</evidence>
<dbReference type="AlphaFoldDB" id="A0A370WSR8"/>
<keyword evidence="3" id="KW-1185">Reference proteome</keyword>
<comment type="caution">
    <text evidence="2">The sequence shown here is derived from an EMBL/GenBank/DDBJ whole genome shotgun (WGS) entry which is preliminary data.</text>
</comment>
<protein>
    <submittedName>
        <fullName evidence="2">DUF3300 domain-containing protein</fullName>
    </submittedName>
</protein>
<reference evidence="2 3" key="1">
    <citation type="submission" date="2018-07" db="EMBL/GenBank/DDBJ databases">
        <title>Dyella monticola sp. nov. and Dyella psychrodurans sp. nov. isolated from monsoon evergreen broad-leaved forest soil of Dinghu Mountain, China.</title>
        <authorList>
            <person name="Gao Z."/>
            <person name="Qiu L."/>
        </authorList>
    </citation>
    <scope>NUCLEOTIDE SEQUENCE [LARGE SCALE GENOMIC DNA]</scope>
    <source>
        <strain evidence="2 3">4G-K06</strain>
    </source>
</reference>